<evidence type="ECO:0000313" key="3">
    <source>
        <dbReference type="RefSeq" id="XP_055864955.1"/>
    </source>
</evidence>
<protein>
    <submittedName>
        <fullName evidence="3">Uncharacterized protein LOC106050712</fullName>
    </submittedName>
</protein>
<reference evidence="3" key="1">
    <citation type="submission" date="2025-08" db="UniProtKB">
        <authorList>
            <consortium name="RefSeq"/>
        </authorList>
    </citation>
    <scope>IDENTIFICATION</scope>
</reference>
<sequence length="426" mass="47780">MFGLFNCILYHTLLGLLFFSACYGRDPGFVAVHLQPNDTTTSGEQQVNITTTVSTPAALDQHRFPAKMDCEQRLLEEAYVCVSKHDIDFNHFLLMAVSTLKEGANVTQPDIIEGVNMTKFRGNVCRAQKEVMQCIFQAAQALMVTPACFSGTKTLSGKLSREQPRLNDQRYLIKEQMEAILGQYDTFCAQPCRLTLLEDMRSCYKKFGLDTSLFLPTKASGPVIGSDSWEVDTFCKNRQELTACLKSTRDQCPESDKVLSALALDLDTTAKGFDVLCSNTDVYLKGLQCFENHPHQVGVCHSVKYRGVLKTAQKATELKWSSEKYFQEVCGVIVKHIECDLEAWAQYKDDKCDMRIVNFKRKLHCSLVHKQCQKTHGDTIYSICDSPAQEFLIADSSATRASLPAVLTAYPLLLTLMAKIMMINNS</sequence>
<keyword evidence="1" id="KW-0732">Signal</keyword>
<feature type="chain" id="PRO_5040822908" evidence="1">
    <location>
        <begin position="25"/>
        <end position="426"/>
    </location>
</feature>
<dbReference type="Proteomes" id="UP001165740">
    <property type="component" value="Chromosome 13"/>
</dbReference>
<gene>
    <name evidence="3" type="primary">LOC106050712</name>
</gene>
<dbReference type="GeneID" id="106050712"/>
<keyword evidence="2" id="KW-1185">Reference proteome</keyword>
<dbReference type="RefSeq" id="XP_055864955.1">
    <property type="nucleotide sequence ID" value="XM_056008980.1"/>
</dbReference>
<name>A0A9W2YQH4_BIOGL</name>
<evidence type="ECO:0000313" key="2">
    <source>
        <dbReference type="Proteomes" id="UP001165740"/>
    </source>
</evidence>
<organism evidence="2 3">
    <name type="scientific">Biomphalaria glabrata</name>
    <name type="common">Bloodfluke planorb</name>
    <name type="synonym">Freshwater snail</name>
    <dbReference type="NCBI Taxonomy" id="6526"/>
    <lineage>
        <taxon>Eukaryota</taxon>
        <taxon>Metazoa</taxon>
        <taxon>Spiralia</taxon>
        <taxon>Lophotrochozoa</taxon>
        <taxon>Mollusca</taxon>
        <taxon>Gastropoda</taxon>
        <taxon>Heterobranchia</taxon>
        <taxon>Euthyneura</taxon>
        <taxon>Panpulmonata</taxon>
        <taxon>Hygrophila</taxon>
        <taxon>Lymnaeoidea</taxon>
        <taxon>Planorbidae</taxon>
        <taxon>Biomphalaria</taxon>
    </lineage>
</organism>
<evidence type="ECO:0000256" key="1">
    <source>
        <dbReference type="SAM" id="SignalP"/>
    </source>
</evidence>
<dbReference type="OrthoDB" id="6058488at2759"/>
<dbReference type="AlphaFoldDB" id="A0A9W2YQH4"/>
<proteinExistence type="predicted"/>
<accession>A0A9W2YQH4</accession>
<dbReference type="OMA" id="RQVIRIA"/>
<feature type="signal peptide" evidence="1">
    <location>
        <begin position="1"/>
        <end position="24"/>
    </location>
</feature>